<sequence length="63" mass="7050">MPARIIQKAPRDLVNLAAATVAVGKKGTLGIVLQTKNKKYFLFAKISIDFSTNLLFRFPTNLW</sequence>
<organism evidence="1">
    <name type="scientific">marine sediment metagenome</name>
    <dbReference type="NCBI Taxonomy" id="412755"/>
    <lineage>
        <taxon>unclassified sequences</taxon>
        <taxon>metagenomes</taxon>
        <taxon>ecological metagenomes</taxon>
    </lineage>
</organism>
<gene>
    <name evidence="1" type="ORF">S06H3_20079</name>
</gene>
<dbReference type="AlphaFoldDB" id="X1KW30"/>
<name>X1KW30_9ZZZZ</name>
<protein>
    <submittedName>
        <fullName evidence="1">Uncharacterized protein</fullName>
    </submittedName>
</protein>
<proteinExistence type="predicted"/>
<comment type="caution">
    <text evidence="1">The sequence shown here is derived from an EMBL/GenBank/DDBJ whole genome shotgun (WGS) entry which is preliminary data.</text>
</comment>
<accession>X1KW30</accession>
<dbReference type="EMBL" id="BARV01010361">
    <property type="protein sequence ID" value="GAI11292.1"/>
    <property type="molecule type" value="Genomic_DNA"/>
</dbReference>
<reference evidence="1" key="1">
    <citation type="journal article" date="2014" name="Front. Microbiol.">
        <title>High frequency of phylogenetically diverse reductive dehalogenase-homologous genes in deep subseafloor sedimentary metagenomes.</title>
        <authorList>
            <person name="Kawai M."/>
            <person name="Futagami T."/>
            <person name="Toyoda A."/>
            <person name="Takaki Y."/>
            <person name="Nishi S."/>
            <person name="Hori S."/>
            <person name="Arai W."/>
            <person name="Tsubouchi T."/>
            <person name="Morono Y."/>
            <person name="Uchiyama I."/>
            <person name="Ito T."/>
            <person name="Fujiyama A."/>
            <person name="Inagaki F."/>
            <person name="Takami H."/>
        </authorList>
    </citation>
    <scope>NUCLEOTIDE SEQUENCE</scope>
    <source>
        <strain evidence="1">Expedition CK06-06</strain>
    </source>
</reference>
<evidence type="ECO:0000313" key="1">
    <source>
        <dbReference type="EMBL" id="GAI11292.1"/>
    </source>
</evidence>